<dbReference type="SUPFAM" id="SSF50952">
    <property type="entry name" value="Soluble quinoprotein glucose dehydrogenase"/>
    <property type="match status" value="1"/>
</dbReference>
<name>A0A7X6MEI7_9ACTN</name>
<dbReference type="Proteomes" id="UP000553209">
    <property type="component" value="Unassembled WGS sequence"/>
</dbReference>
<protein>
    <submittedName>
        <fullName evidence="3">PQQ-dependent sugar dehydrogenase</fullName>
    </submittedName>
</protein>
<dbReference type="AlphaFoldDB" id="A0A7X6MEI7"/>
<dbReference type="PANTHER" id="PTHR19328:SF13">
    <property type="entry name" value="HIPL1 PROTEIN"/>
    <property type="match status" value="1"/>
</dbReference>
<feature type="region of interest" description="Disordered" evidence="1">
    <location>
        <begin position="35"/>
        <end position="70"/>
    </location>
</feature>
<dbReference type="InterPro" id="IPR012938">
    <property type="entry name" value="Glc/Sorbosone_DH"/>
</dbReference>
<feature type="compositionally biased region" description="Gly residues" evidence="1">
    <location>
        <begin position="35"/>
        <end position="45"/>
    </location>
</feature>
<comment type="caution">
    <text evidence="3">The sequence shown here is derived from an EMBL/GenBank/DDBJ whole genome shotgun (WGS) entry which is preliminary data.</text>
</comment>
<dbReference type="PROSITE" id="PS51257">
    <property type="entry name" value="PROKAR_LIPOPROTEIN"/>
    <property type="match status" value="1"/>
</dbReference>
<evidence type="ECO:0000259" key="2">
    <source>
        <dbReference type="Pfam" id="PF07995"/>
    </source>
</evidence>
<sequence>MEPSARASAVLRTASVLGTLVLLVGCGARGDAAGGAEGGGAGGTDGQQEPGGQDGSAATDPGRPGDVATGLEVPWGLAFLPDGSALVAQRDSAEVVRVSPDGSVAGVGTVEGTAPDGEGGLLGLAVDPGFPGEPYVYAYHTTDSDNRISRLEYDPENGDGGFGETEVILDGIPSASHHNGGRIGFGPDGLLYVGTGDAGREGLSQDTDSLGGKILRITTDGDPAPDNPFGNPVHSYGHRNVQGLAWDDEGNLYATEFGQNEFDEVNLIEPGGNYGWPEVEGAGGGDEYVDPLLTWRPAEASPSGAAVAGGSLWVAALRGERLWEVPLTGDGGVGEPVDRYQGEYGRLRTVVAAPGGDELWLTTSDLDGVGEPAEGDDRVLRVPLE</sequence>
<dbReference type="Gene3D" id="2.120.10.30">
    <property type="entry name" value="TolB, C-terminal domain"/>
    <property type="match status" value="1"/>
</dbReference>
<keyword evidence="4" id="KW-1185">Reference proteome</keyword>
<feature type="compositionally biased region" description="Basic and acidic residues" evidence="1">
    <location>
        <begin position="375"/>
        <end position="385"/>
    </location>
</feature>
<feature type="region of interest" description="Disordered" evidence="1">
    <location>
        <begin position="363"/>
        <end position="385"/>
    </location>
</feature>
<proteinExistence type="predicted"/>
<dbReference type="InterPro" id="IPR011041">
    <property type="entry name" value="Quinoprot_gluc/sorb_DH_b-prop"/>
</dbReference>
<reference evidence="3 4" key="1">
    <citation type="submission" date="2020-04" db="EMBL/GenBank/DDBJ databases">
        <title>MicrobeNet Type strains.</title>
        <authorList>
            <person name="Nicholson A.C."/>
        </authorList>
    </citation>
    <scope>NUCLEOTIDE SEQUENCE [LARGE SCALE GENOMIC DNA]</scope>
    <source>
        <strain evidence="3 4">ATCC 23612</strain>
    </source>
</reference>
<dbReference type="EMBL" id="JAAXPG010000017">
    <property type="protein sequence ID" value="NKY99614.1"/>
    <property type="molecule type" value="Genomic_DNA"/>
</dbReference>
<evidence type="ECO:0000313" key="4">
    <source>
        <dbReference type="Proteomes" id="UP000553209"/>
    </source>
</evidence>
<dbReference type="PANTHER" id="PTHR19328">
    <property type="entry name" value="HEDGEHOG-INTERACTING PROTEIN"/>
    <property type="match status" value="1"/>
</dbReference>
<evidence type="ECO:0000256" key="1">
    <source>
        <dbReference type="SAM" id="MobiDB-lite"/>
    </source>
</evidence>
<accession>A0A7X6MEI7</accession>
<organism evidence="3 4">
    <name type="scientific">Nocardiopsis alborubida</name>
    <dbReference type="NCBI Taxonomy" id="146802"/>
    <lineage>
        <taxon>Bacteria</taxon>
        <taxon>Bacillati</taxon>
        <taxon>Actinomycetota</taxon>
        <taxon>Actinomycetes</taxon>
        <taxon>Streptosporangiales</taxon>
        <taxon>Nocardiopsidaceae</taxon>
        <taxon>Nocardiopsis</taxon>
    </lineage>
</organism>
<evidence type="ECO:0000313" key="3">
    <source>
        <dbReference type="EMBL" id="NKY99614.1"/>
    </source>
</evidence>
<feature type="domain" description="Glucose/Sorbosone dehydrogenase" evidence="2">
    <location>
        <begin position="71"/>
        <end position="368"/>
    </location>
</feature>
<dbReference type="InterPro" id="IPR011042">
    <property type="entry name" value="6-blade_b-propeller_TolB-like"/>
</dbReference>
<gene>
    <name evidence="3" type="ORF">HGB44_18380</name>
</gene>
<dbReference type="RefSeq" id="WP_061083562.1">
    <property type="nucleotide sequence ID" value="NZ_JAAXPG010000017.1"/>
</dbReference>
<dbReference type="Pfam" id="PF07995">
    <property type="entry name" value="GSDH"/>
    <property type="match status" value="1"/>
</dbReference>